<dbReference type="VEuPathDB" id="ToxoDB:CSUI_007273"/>
<dbReference type="AlphaFoldDB" id="A0A2C6KMY1"/>
<feature type="region of interest" description="Disordered" evidence="1">
    <location>
        <begin position="323"/>
        <end position="361"/>
    </location>
</feature>
<dbReference type="RefSeq" id="XP_067920601.1">
    <property type="nucleotide sequence ID" value="XM_068067421.1"/>
</dbReference>
<reference evidence="2 3" key="1">
    <citation type="journal article" date="2017" name="Int. J. Parasitol.">
        <title>The genome of the protozoan parasite Cystoisospora suis and a reverse vaccinology approach to identify vaccine candidates.</title>
        <authorList>
            <person name="Palmieri N."/>
            <person name="Shrestha A."/>
            <person name="Ruttkowski B."/>
            <person name="Beck T."/>
            <person name="Vogl C."/>
            <person name="Tomley F."/>
            <person name="Blake D.P."/>
            <person name="Joachim A."/>
        </authorList>
    </citation>
    <scope>NUCLEOTIDE SEQUENCE [LARGE SCALE GENOMIC DNA]</scope>
    <source>
        <strain evidence="2 3">Wien I</strain>
    </source>
</reference>
<sequence length="384" mass="41652">MIEGICIRRAYKEVAYKCTKGELDSNNRCVLKQLLPPIIKCPEGYKYIDGLCVQLRETLCTLQGVAASVVDNIGVDSSLLPEDGFLSKSSSMVGLEQRKAHPESLTGKHFMNEGQVPFPATYGSWSGENNPRSFHQESLSLLGAEADLPNIPLLAPRREPGSEYFDMQLNPLVDHRPKESIPTSELPLFPEASYAVQSAGADGVPDKELFGTDDVYFLIDSMDLRDPGVGGLQHSQLPPAPMIGGSEGLLPPDGLRTDAVSSLLLDGSYMTKEESPVPALDSAHPASSEFTEFLGENISADAAAGFTPQLMQQPMARFLSRVVSSSPSRTMTHAAEQTRSRDGAEGEKSIENAPSNKAAFPPRRLIGESFFGPELQEHCYEVHA</sequence>
<keyword evidence="3" id="KW-1185">Reference proteome</keyword>
<name>A0A2C6KMY1_9APIC</name>
<dbReference type="GeneID" id="94430632"/>
<dbReference type="EMBL" id="MIGC01003801">
    <property type="protein sequence ID" value="PHJ18897.1"/>
    <property type="molecule type" value="Genomic_DNA"/>
</dbReference>
<feature type="compositionally biased region" description="Polar residues" evidence="1">
    <location>
        <begin position="323"/>
        <end position="335"/>
    </location>
</feature>
<protein>
    <submittedName>
        <fullName evidence="2">Uncharacterized protein</fullName>
    </submittedName>
</protein>
<proteinExistence type="predicted"/>
<comment type="caution">
    <text evidence="2">The sequence shown here is derived from an EMBL/GenBank/DDBJ whole genome shotgun (WGS) entry which is preliminary data.</text>
</comment>
<dbReference type="Proteomes" id="UP000221165">
    <property type="component" value="Unassembled WGS sequence"/>
</dbReference>
<gene>
    <name evidence="2" type="ORF">CSUI_007273</name>
</gene>
<evidence type="ECO:0000313" key="3">
    <source>
        <dbReference type="Proteomes" id="UP000221165"/>
    </source>
</evidence>
<accession>A0A2C6KMY1</accession>
<evidence type="ECO:0000313" key="2">
    <source>
        <dbReference type="EMBL" id="PHJ18897.1"/>
    </source>
</evidence>
<organism evidence="2 3">
    <name type="scientific">Cystoisospora suis</name>
    <dbReference type="NCBI Taxonomy" id="483139"/>
    <lineage>
        <taxon>Eukaryota</taxon>
        <taxon>Sar</taxon>
        <taxon>Alveolata</taxon>
        <taxon>Apicomplexa</taxon>
        <taxon>Conoidasida</taxon>
        <taxon>Coccidia</taxon>
        <taxon>Eucoccidiorida</taxon>
        <taxon>Eimeriorina</taxon>
        <taxon>Sarcocystidae</taxon>
        <taxon>Cystoisospora</taxon>
    </lineage>
</organism>
<evidence type="ECO:0000256" key="1">
    <source>
        <dbReference type="SAM" id="MobiDB-lite"/>
    </source>
</evidence>
<feature type="compositionally biased region" description="Basic and acidic residues" evidence="1">
    <location>
        <begin position="336"/>
        <end position="350"/>
    </location>
</feature>